<dbReference type="EMBL" id="JNVL01000005">
    <property type="protein sequence ID" value="KER06830.1"/>
    <property type="molecule type" value="Genomic_DNA"/>
</dbReference>
<evidence type="ECO:0000313" key="2">
    <source>
        <dbReference type="EMBL" id="KER06830.1"/>
    </source>
</evidence>
<dbReference type="AlphaFoldDB" id="A0A081S7C7"/>
<sequence>MKLCEKCKRKFGYVEFFKHKCYTLNEWKKFYKPFSAEHVGNDYQFFNHISQRMESYDSLTVAEVLLQKYDVEVIDHANKRKVGKMCPTPLKETLKSIPSKITPENIHKGFKMMDKGMSVFNRAVQDFGKSMDLLTKEMSEDARKKNNQSKTESKKNKRNLDKIYGKKKSNVKIWSNSPKRVRKQYV</sequence>
<evidence type="ECO:0000256" key="1">
    <source>
        <dbReference type="SAM" id="MobiDB-lite"/>
    </source>
</evidence>
<reference evidence="2 3" key="1">
    <citation type="submission" date="2014-06" db="EMBL/GenBank/DDBJ databases">
        <authorList>
            <person name="Ngugi D.K."/>
            <person name="Blom J."/>
            <person name="Alam I."/>
            <person name="Rashid M."/>
            <person name="Ba Alawi W."/>
            <person name="Zhang G."/>
            <person name="Hikmawan T."/>
            <person name="Guan Y."/>
            <person name="Antunes A."/>
            <person name="Siam R."/>
            <person name="Eldorry H."/>
            <person name="Bajic V."/>
            <person name="Stingl U."/>
        </authorList>
    </citation>
    <scope>NUCLEOTIDE SEQUENCE [LARGE SCALE GENOMIC DNA]</scope>
    <source>
        <strain evidence="2">SCGC AAA799-E16</strain>
    </source>
</reference>
<name>A0A081S7C7_9ARCH</name>
<comment type="caution">
    <text evidence="2">The sequence shown here is derived from an EMBL/GenBank/DDBJ whole genome shotgun (WGS) entry which is preliminary data.</text>
</comment>
<organism evidence="2 3">
    <name type="scientific">Marine Group I thaumarchaeote SCGC AAA799-E16</name>
    <dbReference type="NCBI Taxonomy" id="1502292"/>
    <lineage>
        <taxon>Archaea</taxon>
        <taxon>Nitrososphaerota</taxon>
        <taxon>Marine Group I</taxon>
    </lineage>
</organism>
<feature type="region of interest" description="Disordered" evidence="1">
    <location>
        <begin position="138"/>
        <end position="186"/>
    </location>
</feature>
<keyword evidence="3" id="KW-1185">Reference proteome</keyword>
<accession>A0A081S7C7</accession>
<evidence type="ECO:0000313" key="3">
    <source>
        <dbReference type="Proteomes" id="UP000028027"/>
    </source>
</evidence>
<protein>
    <submittedName>
        <fullName evidence="2">Uncharacterized protein</fullName>
    </submittedName>
</protein>
<proteinExistence type="predicted"/>
<dbReference type="Proteomes" id="UP000028027">
    <property type="component" value="Unassembled WGS sequence"/>
</dbReference>
<feature type="compositionally biased region" description="Basic and acidic residues" evidence="1">
    <location>
        <begin position="151"/>
        <end position="164"/>
    </location>
</feature>
<gene>
    <name evidence="2" type="ORF">AAA799E16_00557</name>
</gene>